<dbReference type="RefSeq" id="WP_136077833.1">
    <property type="nucleotide sequence ID" value="NZ_CAAHFG010000001.1"/>
</dbReference>
<dbReference type="SUPFAM" id="SSF53756">
    <property type="entry name" value="UDP-Glycosyltransferase/glycogen phosphorylase"/>
    <property type="match status" value="1"/>
</dbReference>
<dbReference type="AlphaFoldDB" id="A0A6C2TX13"/>
<protein>
    <recommendedName>
        <fullName evidence="1">Glycosyltransferase subfamily 4-like N-terminal domain-containing protein</fullName>
    </recommendedName>
</protein>
<name>A0A6C2TX13_PONDE</name>
<dbReference type="CDD" id="cd03801">
    <property type="entry name" value="GT4_PimA-like"/>
    <property type="match status" value="1"/>
</dbReference>
<dbReference type="Gene3D" id="3.40.50.2000">
    <property type="entry name" value="Glycogen Phosphorylase B"/>
    <property type="match status" value="2"/>
</dbReference>
<dbReference type="PANTHER" id="PTHR12526:SF630">
    <property type="entry name" value="GLYCOSYLTRANSFERASE"/>
    <property type="match status" value="1"/>
</dbReference>
<accession>A0A6C2TX13</accession>
<dbReference type="PANTHER" id="PTHR12526">
    <property type="entry name" value="GLYCOSYLTRANSFERASE"/>
    <property type="match status" value="1"/>
</dbReference>
<dbReference type="InterPro" id="IPR028098">
    <property type="entry name" value="Glyco_trans_4-like_N"/>
</dbReference>
<dbReference type="Pfam" id="PF13692">
    <property type="entry name" value="Glyco_trans_1_4"/>
    <property type="match status" value="1"/>
</dbReference>
<keyword evidence="3" id="KW-1185">Reference proteome</keyword>
<evidence type="ECO:0000313" key="2">
    <source>
        <dbReference type="EMBL" id="VGO12143.1"/>
    </source>
</evidence>
<gene>
    <name evidence="2" type="ORF">PDESU_00694</name>
</gene>
<feature type="domain" description="Glycosyltransferase subfamily 4-like N-terminal" evidence="1">
    <location>
        <begin position="15"/>
        <end position="199"/>
    </location>
</feature>
<sequence>MKRILLISPCPGLGGGAEVVLEELLRAWESEELQLVLLAPEDSRMHSVAKAVGFEWHKLPIRRNGNYMRDILKAVKTAVAGIEKCDKVVGWTIRTYPAVEWLAAKWQVPSMGVLHDNPFPKKILGPVLWDLRGLDFRNMSAWADMLWCSGEFVFRMGWQWQWAHRVANRFSMLICVSEAVRKDCIRKGYECEMTVIRNGLADIPVPERAPSERLRIGFLGMSMPGAKGFPIVEKWIKELGDKAEWKLYGNASARSLRRVERLKAYADVECCGQCPREEIFENIDILVHATPGFDSLPTVLIEAARAGIPCVASSNGGAWEIVREDASGFVFNPAHPDEGLVALKKLDHADLRSRMGNDARKHFEDNFRVGRMVRNYRGSFLSSLRVNAWIEN</sequence>
<evidence type="ECO:0000313" key="3">
    <source>
        <dbReference type="Proteomes" id="UP000366872"/>
    </source>
</evidence>
<dbReference type="EMBL" id="CAAHFG010000001">
    <property type="protein sequence ID" value="VGO12143.1"/>
    <property type="molecule type" value="Genomic_DNA"/>
</dbReference>
<dbReference type="GO" id="GO:0016757">
    <property type="term" value="F:glycosyltransferase activity"/>
    <property type="evidence" value="ECO:0007669"/>
    <property type="project" value="UniProtKB-ARBA"/>
</dbReference>
<evidence type="ECO:0000259" key="1">
    <source>
        <dbReference type="Pfam" id="PF13579"/>
    </source>
</evidence>
<reference evidence="2 3" key="1">
    <citation type="submission" date="2019-04" db="EMBL/GenBank/DDBJ databases">
        <authorList>
            <person name="Van Vliet M D."/>
        </authorList>
    </citation>
    <scope>NUCLEOTIDE SEQUENCE [LARGE SCALE GENOMIC DNA]</scope>
    <source>
        <strain evidence="2 3">F1</strain>
    </source>
</reference>
<organism evidence="2 3">
    <name type="scientific">Pontiella desulfatans</name>
    <dbReference type="NCBI Taxonomy" id="2750659"/>
    <lineage>
        <taxon>Bacteria</taxon>
        <taxon>Pseudomonadati</taxon>
        <taxon>Kiritimatiellota</taxon>
        <taxon>Kiritimatiellia</taxon>
        <taxon>Kiritimatiellales</taxon>
        <taxon>Pontiellaceae</taxon>
        <taxon>Pontiella</taxon>
    </lineage>
</organism>
<dbReference type="Proteomes" id="UP000366872">
    <property type="component" value="Unassembled WGS sequence"/>
</dbReference>
<proteinExistence type="predicted"/>
<dbReference type="Pfam" id="PF13579">
    <property type="entry name" value="Glyco_trans_4_4"/>
    <property type="match status" value="1"/>
</dbReference>